<sequence>MKFVWIAEPPFNYLEDGRLSGSDVELARYVFAGIGETFEPVETSFSELLPGLADGRWDVTTGMFATRERAERAFFTLPIWALRDGLLVRESSGDRIAGYRSLATMGGKLAVLAGQVQEQTALGLGSRADNIVIFQDYDDAAQAVADGTVDAYASVEVAHREHISRHSGTGLACVTVPTCERVPASGAFACRSPEIRERLDGVLGGFLGTPAHAALLAPFGLTPENRP</sequence>
<dbReference type="AlphaFoldDB" id="A0A8E2BEG6"/>
<organism evidence="3 4">
    <name type="scientific">Aminobacter carboxidus</name>
    <dbReference type="NCBI Taxonomy" id="376165"/>
    <lineage>
        <taxon>Bacteria</taxon>
        <taxon>Pseudomonadati</taxon>
        <taxon>Pseudomonadota</taxon>
        <taxon>Alphaproteobacteria</taxon>
        <taxon>Hyphomicrobiales</taxon>
        <taxon>Phyllobacteriaceae</taxon>
        <taxon>Aminobacter</taxon>
    </lineage>
</organism>
<dbReference type="Proteomes" id="UP000532373">
    <property type="component" value="Unassembled WGS sequence"/>
</dbReference>
<dbReference type="InterPro" id="IPR001638">
    <property type="entry name" value="Solute-binding_3/MltF_N"/>
</dbReference>
<evidence type="ECO:0000256" key="1">
    <source>
        <dbReference type="ARBA" id="ARBA00022729"/>
    </source>
</evidence>
<dbReference type="RefSeq" id="WP_184773373.1">
    <property type="nucleotide sequence ID" value="NZ_JACHGI010000018.1"/>
</dbReference>
<protein>
    <submittedName>
        <fullName evidence="3">Polar amino acid transport system substrate-binding protein</fullName>
    </submittedName>
</protein>
<gene>
    <name evidence="3" type="ORF">HNQ96_005637</name>
</gene>
<accession>A0A8E2BEG6</accession>
<keyword evidence="1" id="KW-0732">Signal</keyword>
<dbReference type="EMBL" id="JACHGI010000018">
    <property type="protein sequence ID" value="MBB6469746.1"/>
    <property type="molecule type" value="Genomic_DNA"/>
</dbReference>
<comment type="caution">
    <text evidence="3">The sequence shown here is derived from an EMBL/GenBank/DDBJ whole genome shotgun (WGS) entry which is preliminary data.</text>
</comment>
<dbReference type="SUPFAM" id="SSF53850">
    <property type="entry name" value="Periplasmic binding protein-like II"/>
    <property type="match status" value="1"/>
</dbReference>
<dbReference type="SMART" id="SM00062">
    <property type="entry name" value="PBPb"/>
    <property type="match status" value="1"/>
</dbReference>
<feature type="domain" description="Solute-binding protein family 3/N-terminal" evidence="2">
    <location>
        <begin position="4"/>
        <end position="210"/>
    </location>
</feature>
<dbReference type="Gene3D" id="3.40.190.10">
    <property type="entry name" value="Periplasmic binding protein-like II"/>
    <property type="match status" value="2"/>
</dbReference>
<proteinExistence type="predicted"/>
<dbReference type="PANTHER" id="PTHR35936">
    <property type="entry name" value="MEMBRANE-BOUND LYTIC MUREIN TRANSGLYCOSYLASE F"/>
    <property type="match status" value="1"/>
</dbReference>
<evidence type="ECO:0000313" key="3">
    <source>
        <dbReference type="EMBL" id="MBB6469746.1"/>
    </source>
</evidence>
<dbReference type="Pfam" id="PF00497">
    <property type="entry name" value="SBP_bac_3"/>
    <property type="match status" value="1"/>
</dbReference>
<name>A0A8E2BEG6_9HYPH</name>
<reference evidence="3 4" key="1">
    <citation type="submission" date="2020-08" db="EMBL/GenBank/DDBJ databases">
        <title>Genomic Encyclopedia of Type Strains, Phase IV (KMG-IV): sequencing the most valuable type-strain genomes for metagenomic binning, comparative biology and taxonomic classification.</title>
        <authorList>
            <person name="Goeker M."/>
        </authorList>
    </citation>
    <scope>NUCLEOTIDE SEQUENCE [LARGE SCALE GENOMIC DNA]</scope>
    <source>
        <strain evidence="3 4">DSM 17454</strain>
    </source>
</reference>
<evidence type="ECO:0000313" key="4">
    <source>
        <dbReference type="Proteomes" id="UP000532373"/>
    </source>
</evidence>
<evidence type="ECO:0000259" key="2">
    <source>
        <dbReference type="SMART" id="SM00062"/>
    </source>
</evidence>
<dbReference type="PANTHER" id="PTHR35936:SF17">
    <property type="entry name" value="ARGININE-BINDING EXTRACELLULAR PROTEIN ARTP"/>
    <property type="match status" value="1"/>
</dbReference>